<name>A0A6M4GZ15_9PROT</name>
<dbReference type="FunFam" id="3.40.309.10:FF:000009">
    <property type="entry name" value="Aldehyde dehydrogenase A"/>
    <property type="match status" value="1"/>
</dbReference>
<comment type="similarity">
    <text evidence="1">Belongs to the aldehyde dehydrogenase family.</text>
</comment>
<gene>
    <name evidence="4" type="primary">araE</name>
    <name evidence="4" type="ORF">DSM104443_03360</name>
</gene>
<dbReference type="GO" id="GO:0004777">
    <property type="term" value="F:succinate-semialdehyde dehydrogenase (NAD+) activity"/>
    <property type="evidence" value="ECO:0007669"/>
    <property type="project" value="TreeGrafter"/>
</dbReference>
<dbReference type="InterPro" id="IPR016162">
    <property type="entry name" value="Ald_DH_N"/>
</dbReference>
<dbReference type="EC" id="1.2.1.26" evidence="4"/>
<dbReference type="InterPro" id="IPR016163">
    <property type="entry name" value="Ald_DH_C"/>
</dbReference>
<dbReference type="InterPro" id="IPR050740">
    <property type="entry name" value="Aldehyde_DH_Superfamily"/>
</dbReference>
<keyword evidence="5" id="KW-1185">Reference proteome</keyword>
<dbReference type="InterPro" id="IPR015590">
    <property type="entry name" value="Aldehyde_DH_dom"/>
</dbReference>
<dbReference type="GO" id="GO:0047533">
    <property type="term" value="F:2,5-dioxovalerate dehydrogenase (NADP+) activity"/>
    <property type="evidence" value="ECO:0007669"/>
    <property type="project" value="UniProtKB-EC"/>
</dbReference>
<dbReference type="EMBL" id="CP053069">
    <property type="protein sequence ID" value="QJR12275.1"/>
    <property type="molecule type" value="Genomic_DNA"/>
</dbReference>
<dbReference type="Pfam" id="PF00171">
    <property type="entry name" value="Aldedh"/>
    <property type="match status" value="1"/>
</dbReference>
<dbReference type="CDD" id="cd07103">
    <property type="entry name" value="ALDH_F5_SSADH_GabD"/>
    <property type="match status" value="1"/>
</dbReference>
<dbReference type="FunFam" id="3.40.605.10:FF:000007">
    <property type="entry name" value="NAD/NADP-dependent betaine aldehyde dehydrogenase"/>
    <property type="match status" value="1"/>
</dbReference>
<proteinExistence type="inferred from homology"/>
<accession>A0A6M4GZ15</accession>
<evidence type="ECO:0000256" key="1">
    <source>
        <dbReference type="ARBA" id="ARBA00009986"/>
    </source>
</evidence>
<dbReference type="SUPFAM" id="SSF53720">
    <property type="entry name" value="ALDH-like"/>
    <property type="match status" value="1"/>
</dbReference>
<dbReference type="GO" id="GO:0009450">
    <property type="term" value="P:gamma-aminobutyric acid catabolic process"/>
    <property type="evidence" value="ECO:0007669"/>
    <property type="project" value="TreeGrafter"/>
</dbReference>
<evidence type="ECO:0000313" key="5">
    <source>
        <dbReference type="Proteomes" id="UP000501534"/>
    </source>
</evidence>
<evidence type="ECO:0000259" key="3">
    <source>
        <dbReference type="Pfam" id="PF00171"/>
    </source>
</evidence>
<dbReference type="PANTHER" id="PTHR43353">
    <property type="entry name" value="SUCCINATE-SEMIALDEHYDE DEHYDROGENASE, MITOCHONDRIAL"/>
    <property type="match status" value="1"/>
</dbReference>
<dbReference type="PANTHER" id="PTHR43353:SF5">
    <property type="entry name" value="SUCCINATE-SEMIALDEHYDE DEHYDROGENASE, MITOCHONDRIAL"/>
    <property type="match status" value="1"/>
</dbReference>
<feature type="domain" description="Aldehyde dehydrogenase" evidence="3">
    <location>
        <begin position="26"/>
        <end position="484"/>
    </location>
</feature>
<organism evidence="4 5">
    <name type="scientific">Usitatibacter rugosus</name>
    <dbReference type="NCBI Taxonomy" id="2732067"/>
    <lineage>
        <taxon>Bacteria</taxon>
        <taxon>Pseudomonadati</taxon>
        <taxon>Pseudomonadota</taxon>
        <taxon>Betaproteobacteria</taxon>
        <taxon>Nitrosomonadales</taxon>
        <taxon>Usitatibacteraceae</taxon>
        <taxon>Usitatibacter</taxon>
    </lineage>
</organism>
<dbReference type="Proteomes" id="UP000501534">
    <property type="component" value="Chromosome"/>
</dbReference>
<keyword evidence="2 4" id="KW-0560">Oxidoreductase</keyword>
<reference evidence="4 5" key="1">
    <citation type="submission" date="2020-04" db="EMBL/GenBank/DDBJ databases">
        <title>Usitatibacter rugosus gen. nov., sp. nov. and Usitatibacter palustris sp. nov., novel members of Usitatibacteraceae fam. nov. within the order Nitrosomonadales isolated from soil.</title>
        <authorList>
            <person name="Huber K.J."/>
            <person name="Neumann-Schaal M."/>
            <person name="Geppert A."/>
            <person name="Luckner M."/>
            <person name="Wanner G."/>
            <person name="Overmann J."/>
        </authorList>
    </citation>
    <scope>NUCLEOTIDE SEQUENCE [LARGE SCALE GENOMIC DNA]</scope>
    <source>
        <strain evidence="4 5">0125_3</strain>
    </source>
</reference>
<dbReference type="Gene3D" id="3.40.605.10">
    <property type="entry name" value="Aldehyde Dehydrogenase, Chain A, domain 1"/>
    <property type="match status" value="1"/>
</dbReference>
<dbReference type="KEGG" id="uru:DSM104443_03360"/>
<sequence length="488" mass="51442">MSALPRTPQPVSTTVPKPQLYIDGKWVEGESTIEIAIVDPATGATLAKGRGASDAQVDAAAAAAARAFAAWAAMPAYDRGQILRSAAAKLRANADELARVMTLEQGKPFAEAKAEILGSCEIIEWNADEGRRLYGRLVPSRQSNVQVQVVHEPVGPVAAFTPWNFPMTTPVRKITGSLAAGCTCVIKPAEETPLTCLAIVRALEESGLPAGVLNVVYGDAAAISTRLIDNPAIRKISFTGSTRVGRMLAEHAGRMLKKATLELGGHAPVVVFEDADLERAVPQIMALKYKNAGQICISPTRFIVHEKIFAPFVERFANTATSLKVGPGLDEKTTMGPLANGRRATAITSLIDDAVKAGATIAAQGSAPEGGHFRGPTVLTKIPLTARVMTEEPFGPLALVNSFKTFDEAMAEANRLPYGLASYVFTRDLANAQRSAAAIESGMVAFNSARVAWPEAPFGGVKDSGSGSEGGSEGLEGYTVTKTVSLSW</sequence>
<evidence type="ECO:0000256" key="2">
    <source>
        <dbReference type="ARBA" id="ARBA00023002"/>
    </source>
</evidence>
<dbReference type="InterPro" id="IPR016161">
    <property type="entry name" value="Ald_DH/histidinol_DH"/>
</dbReference>
<dbReference type="Gene3D" id="3.40.309.10">
    <property type="entry name" value="Aldehyde Dehydrogenase, Chain A, domain 2"/>
    <property type="match status" value="1"/>
</dbReference>
<evidence type="ECO:0000313" key="4">
    <source>
        <dbReference type="EMBL" id="QJR12275.1"/>
    </source>
</evidence>
<dbReference type="AlphaFoldDB" id="A0A6M4GZ15"/>
<dbReference type="RefSeq" id="WP_171094345.1">
    <property type="nucleotide sequence ID" value="NZ_CP053069.1"/>
</dbReference>
<protein>
    <submittedName>
        <fullName evidence="4">Alpha-ketoglutaric semialdehyde dehydrogenase 1</fullName>
        <ecNumber evidence="4">1.2.1.26</ecNumber>
    </submittedName>
</protein>